<keyword evidence="3" id="KW-1185">Reference proteome</keyword>
<evidence type="ECO:0000313" key="2">
    <source>
        <dbReference type="EMBL" id="CAH2330739.1"/>
    </source>
</evidence>
<evidence type="ECO:0000256" key="1">
    <source>
        <dbReference type="SAM" id="MobiDB-lite"/>
    </source>
</evidence>
<comment type="caution">
    <text evidence="2">The sequence shown here is derived from an EMBL/GenBank/DDBJ whole genome shotgun (WGS) entry which is preliminary data.</text>
</comment>
<feature type="non-terminal residue" evidence="2">
    <location>
        <position position="196"/>
    </location>
</feature>
<protein>
    <submittedName>
        <fullName evidence="2">Uncharacterized protein</fullName>
    </submittedName>
</protein>
<name>A0AAD1TNL6_PELCU</name>
<accession>A0AAD1TNL6</accession>
<dbReference type="AlphaFoldDB" id="A0AAD1TNL6"/>
<dbReference type="EMBL" id="CAKOES020001129">
    <property type="protein sequence ID" value="CAH2330739.1"/>
    <property type="molecule type" value="Genomic_DNA"/>
</dbReference>
<dbReference type="Proteomes" id="UP001295444">
    <property type="component" value="Unassembled WGS sequence"/>
</dbReference>
<organism evidence="2 3">
    <name type="scientific">Pelobates cultripes</name>
    <name type="common">Western spadefoot toad</name>
    <dbReference type="NCBI Taxonomy" id="61616"/>
    <lineage>
        <taxon>Eukaryota</taxon>
        <taxon>Metazoa</taxon>
        <taxon>Chordata</taxon>
        <taxon>Craniata</taxon>
        <taxon>Vertebrata</taxon>
        <taxon>Euteleostomi</taxon>
        <taxon>Amphibia</taxon>
        <taxon>Batrachia</taxon>
        <taxon>Anura</taxon>
        <taxon>Pelobatoidea</taxon>
        <taxon>Pelobatidae</taxon>
        <taxon>Pelobates</taxon>
    </lineage>
</organism>
<proteinExistence type="predicted"/>
<sequence>MEAGGHASTLEAVWGTKAAAKKEPDRTSPTTHTLHVWNKVRRANHISPSPSPMIPLTNNRSVGGGLTARAWGILGEQEQDYVPFRNVLDDTNLKPLSELTNTQTPTPQQSFRYTQLRHFYHSFRDRAAVHRALTPFEKLCLTNTSIGRAISYLYQYIFTGDRTEMLTFKMQWEHITDHEFTPNQWEKILILHHKSS</sequence>
<gene>
    <name evidence="2" type="ORF">PECUL_23A006998</name>
</gene>
<evidence type="ECO:0000313" key="3">
    <source>
        <dbReference type="Proteomes" id="UP001295444"/>
    </source>
</evidence>
<feature type="region of interest" description="Disordered" evidence="1">
    <location>
        <begin position="1"/>
        <end position="32"/>
    </location>
</feature>
<reference evidence="2" key="1">
    <citation type="submission" date="2022-03" db="EMBL/GenBank/DDBJ databases">
        <authorList>
            <person name="Alioto T."/>
            <person name="Alioto T."/>
            <person name="Gomez Garrido J."/>
        </authorList>
    </citation>
    <scope>NUCLEOTIDE SEQUENCE</scope>
</reference>